<sequence>MEFFNRAKVVRLKGHLGKYLVADDDEQTVRQSRNGSSKKARWMVELVPGNPHLIRLRSCNDKYLLASDDAFLLGMTGKRVLQALPDSATDGSIEWEPIKEGYQVKLRTRGGKFLRANGATPPWRNSVTHDLPHRTATQDWVLWDVDVIDISVLNSESLQSYPSTLSSFSSFADDDYTEYSNIPRSVSSIPSCPSISSYPSSYSSSRQSGMEFFERAKAVRLQSHLGKYLVADEDEQNVRQSRNGSSHRARWTVEFVAGKNHVIRLKSCYGLYLTATEQAFLLGMTGKKVLQTLSTKNMDASIDWEPIKEGFHVKLRTSEGKYLRANGATPPWRNSITHDVPNRTATRDWVMWGIEVVDITISDATESVSSSCLSPASSFNSVLDDYTTSPDVGSPNVRTYQSKKSQNTSVKQNSGMEFFKKAKSVRLKSHHDKFLLADPNQETVYQDRHGTSRSAKWTVEFPEEIENVIRLKSCYGKYLTPTDDHVLLGVTGRKVVQSLPRKLDSSIEWEPMKDGFLVKLKTRYGNYLRANGGLPPWRNSITHDIPHRHHDWILWEVDVVEILSESTEYITQSERLADDSSSSFHFTSPIYSRSDSRDAFDASPVKAEGRMIYYNVADENGNANDAVEGPSFHFKGHGLEELTQKLEEITGLENITVSSRNKFNGNLYPLRLALPPNNADMHVVVVPASFRS</sequence>
<organism evidence="3 4">
    <name type="scientific">Datura stramonium</name>
    <name type="common">Jimsonweed</name>
    <name type="synonym">Common thornapple</name>
    <dbReference type="NCBI Taxonomy" id="4076"/>
    <lineage>
        <taxon>Eukaryota</taxon>
        <taxon>Viridiplantae</taxon>
        <taxon>Streptophyta</taxon>
        <taxon>Embryophyta</taxon>
        <taxon>Tracheophyta</taxon>
        <taxon>Spermatophyta</taxon>
        <taxon>Magnoliopsida</taxon>
        <taxon>eudicotyledons</taxon>
        <taxon>Gunneridae</taxon>
        <taxon>Pentapetalae</taxon>
        <taxon>asterids</taxon>
        <taxon>lamiids</taxon>
        <taxon>Solanales</taxon>
        <taxon>Solanaceae</taxon>
        <taxon>Solanoideae</taxon>
        <taxon>Datureae</taxon>
        <taxon>Datura</taxon>
    </lineage>
</organism>
<dbReference type="InterPro" id="IPR008999">
    <property type="entry name" value="Actin-crosslinking"/>
</dbReference>
<dbReference type="SUPFAM" id="SSF50405">
    <property type="entry name" value="Actin-crosslinking proteins"/>
    <property type="match status" value="3"/>
</dbReference>
<dbReference type="InterPro" id="IPR007679">
    <property type="entry name" value="DUF569"/>
</dbReference>
<reference evidence="3 4" key="1">
    <citation type="journal article" date="2021" name="BMC Genomics">
        <title>Datura genome reveals duplications of psychoactive alkaloid biosynthetic genes and high mutation rate following tissue culture.</title>
        <authorList>
            <person name="Rajewski A."/>
            <person name="Carter-House D."/>
            <person name="Stajich J."/>
            <person name="Litt A."/>
        </authorList>
    </citation>
    <scope>NUCLEOTIDE SEQUENCE [LARGE SCALE GENOMIC DNA]</scope>
    <source>
        <strain evidence="3">AR-01</strain>
    </source>
</reference>
<dbReference type="PANTHER" id="PTHR31205">
    <property type="entry name" value="ACTIN CROSS-LINKING PROTEIN (DUF569)"/>
    <property type="match status" value="1"/>
</dbReference>
<feature type="domain" description="DUF569" evidence="1">
    <location>
        <begin position="1"/>
        <end position="143"/>
    </location>
</feature>
<dbReference type="Pfam" id="PF04601">
    <property type="entry name" value="DUF569"/>
    <property type="match status" value="3"/>
</dbReference>
<evidence type="ECO:0000313" key="3">
    <source>
        <dbReference type="EMBL" id="MCD9559200.1"/>
    </source>
</evidence>
<dbReference type="InterPro" id="IPR054726">
    <property type="entry name" value="Ubiq_DUF569-assoc"/>
</dbReference>
<accession>A0ABS8UL62</accession>
<evidence type="ECO:0000259" key="2">
    <source>
        <dbReference type="Pfam" id="PF22932"/>
    </source>
</evidence>
<dbReference type="Gene3D" id="2.80.10.50">
    <property type="match status" value="3"/>
</dbReference>
<protein>
    <recommendedName>
        <fullName evidence="5">Actin cross-linking</fullName>
    </recommendedName>
</protein>
<gene>
    <name evidence="3" type="ORF">HAX54_017055</name>
</gene>
<feature type="domain" description="DUF569" evidence="1">
    <location>
        <begin position="210"/>
        <end position="352"/>
    </location>
</feature>
<evidence type="ECO:0008006" key="5">
    <source>
        <dbReference type="Google" id="ProtNLM"/>
    </source>
</evidence>
<evidence type="ECO:0000313" key="4">
    <source>
        <dbReference type="Proteomes" id="UP000823775"/>
    </source>
</evidence>
<comment type="caution">
    <text evidence="3">The sequence shown here is derived from an EMBL/GenBank/DDBJ whole genome shotgun (WGS) entry which is preliminary data.</text>
</comment>
<dbReference type="Pfam" id="PF22932">
    <property type="entry name" value="Ubiq_DUF_assoc"/>
    <property type="match status" value="1"/>
</dbReference>
<feature type="domain" description="DUF569" evidence="1">
    <location>
        <begin position="416"/>
        <end position="555"/>
    </location>
</feature>
<dbReference type="PANTHER" id="PTHR31205:SF30">
    <property type="entry name" value="DUF569 DOMAIN-CONTAINING PROTEIN"/>
    <property type="match status" value="1"/>
</dbReference>
<dbReference type="Proteomes" id="UP000823775">
    <property type="component" value="Unassembled WGS sequence"/>
</dbReference>
<name>A0ABS8UL62_DATST</name>
<dbReference type="EMBL" id="JACEIK010002110">
    <property type="protein sequence ID" value="MCD9559200.1"/>
    <property type="molecule type" value="Genomic_DNA"/>
</dbReference>
<evidence type="ECO:0000259" key="1">
    <source>
        <dbReference type="Pfam" id="PF04601"/>
    </source>
</evidence>
<feature type="domain" description="DUF569" evidence="2">
    <location>
        <begin position="609"/>
        <end position="686"/>
    </location>
</feature>
<keyword evidence="4" id="KW-1185">Reference proteome</keyword>
<proteinExistence type="predicted"/>
<dbReference type="CDD" id="cd23340">
    <property type="entry name" value="beta-trefoil_FSCN_ACP-like"/>
    <property type="match status" value="3"/>
</dbReference>